<dbReference type="Proteomes" id="UP000249808">
    <property type="component" value="Unassembled WGS sequence"/>
</dbReference>
<comment type="caution">
    <text evidence="1">The sequence shown here is derived from an EMBL/GenBank/DDBJ whole genome shotgun (WGS) entry which is preliminary data.</text>
</comment>
<evidence type="ECO:0000313" key="2">
    <source>
        <dbReference type="Proteomes" id="UP000249808"/>
    </source>
</evidence>
<dbReference type="EMBL" id="PZJH01000002">
    <property type="protein sequence ID" value="RAK44966.1"/>
    <property type="molecule type" value="Genomic_DNA"/>
</dbReference>
<proteinExistence type="predicted"/>
<name>A0A327ZSE7_9STAP</name>
<gene>
    <name evidence="1" type="ORF">BHU61_06540</name>
</gene>
<reference evidence="1 2" key="1">
    <citation type="journal article" date="2018" name="Front. Microbiol.">
        <title>Description and Comparative Genomics of Macrococcus caseolyticus subsp. hominis subsp. nov., Macrococcus goetzii sp. nov., Macrococcus epidermidis sp. nov., and Macrococcus bohemicus sp. nov., Novel Macrococci From Human Clinical Material With Virulence Potential and Suspected Uptake of Foreign DNA by Natural Transformation.</title>
        <authorList>
            <person name="Maslanova I."/>
            <person name="Wertheimer Z."/>
            <person name="Sedlacek I."/>
            <person name="Svec P."/>
            <person name="Indrakova A."/>
            <person name="Kovarovic V."/>
            <person name="Schumann P."/>
            <person name="Sproer C."/>
            <person name="Kralova S."/>
            <person name="Sedo O."/>
            <person name="Kristofova L."/>
            <person name="Vrbovska V."/>
            <person name="Fuzik T."/>
            <person name="Petras P."/>
            <person name="Zdrahal Z."/>
            <person name="Ruzickova V."/>
            <person name="Doskar J."/>
            <person name="Pantucek R."/>
        </authorList>
    </citation>
    <scope>NUCLEOTIDE SEQUENCE [LARGE SCALE GENOMIC DNA]</scope>
    <source>
        <strain evidence="1 2">01/688</strain>
    </source>
</reference>
<organism evidence="1 2">
    <name type="scientific">Macrococcus epidermidis</name>
    <dbReference type="NCBI Taxonomy" id="1902580"/>
    <lineage>
        <taxon>Bacteria</taxon>
        <taxon>Bacillati</taxon>
        <taxon>Bacillota</taxon>
        <taxon>Bacilli</taxon>
        <taxon>Bacillales</taxon>
        <taxon>Staphylococcaceae</taxon>
        <taxon>Macrococcus</taxon>
    </lineage>
</organism>
<keyword evidence="2" id="KW-1185">Reference proteome</keyword>
<sequence>MPIVKNTDLQLIEKHGFKENHAFNIQWYKVQGPYYTFIWMNRDDWEVCISDFGNARTGLVTNIFGHRYKTLEELFEDICTENRKRLWSVQDE</sequence>
<dbReference type="AlphaFoldDB" id="A0A327ZSE7"/>
<accession>A0A327ZSE7</accession>
<evidence type="ECO:0000313" key="1">
    <source>
        <dbReference type="EMBL" id="RAK44966.1"/>
    </source>
</evidence>
<protein>
    <submittedName>
        <fullName evidence="1">Uncharacterized protein</fullName>
    </submittedName>
</protein>
<dbReference type="RefSeq" id="WP_111715570.1">
    <property type="nucleotide sequence ID" value="NZ_JBHSSR010000004.1"/>
</dbReference>